<feature type="region of interest" description="Disordered" evidence="1">
    <location>
        <begin position="59"/>
        <end position="98"/>
    </location>
</feature>
<gene>
    <name evidence="3" type="ORF">APHIGO_LOCUS9275</name>
</gene>
<keyword evidence="4" id="KW-1185">Reference proteome</keyword>
<dbReference type="EMBL" id="OU899036">
    <property type="protein sequence ID" value="CAH1732847.1"/>
    <property type="molecule type" value="Genomic_DNA"/>
</dbReference>
<evidence type="ECO:0000313" key="4">
    <source>
        <dbReference type="Proteomes" id="UP001154329"/>
    </source>
</evidence>
<protein>
    <submittedName>
        <fullName evidence="3">Uncharacterized protein</fullName>
    </submittedName>
</protein>
<evidence type="ECO:0000256" key="1">
    <source>
        <dbReference type="SAM" id="MobiDB-lite"/>
    </source>
</evidence>
<accession>A0A9P0JB44</accession>
<dbReference type="AlphaFoldDB" id="A0A9P0JB44"/>
<name>A0A9P0JB44_APHGO</name>
<organism evidence="3 4">
    <name type="scientific">Aphis gossypii</name>
    <name type="common">Cotton aphid</name>
    <dbReference type="NCBI Taxonomy" id="80765"/>
    <lineage>
        <taxon>Eukaryota</taxon>
        <taxon>Metazoa</taxon>
        <taxon>Ecdysozoa</taxon>
        <taxon>Arthropoda</taxon>
        <taxon>Hexapoda</taxon>
        <taxon>Insecta</taxon>
        <taxon>Pterygota</taxon>
        <taxon>Neoptera</taxon>
        <taxon>Paraneoptera</taxon>
        <taxon>Hemiptera</taxon>
        <taxon>Sternorrhyncha</taxon>
        <taxon>Aphidomorpha</taxon>
        <taxon>Aphidoidea</taxon>
        <taxon>Aphididae</taxon>
        <taxon>Aphidini</taxon>
        <taxon>Aphis</taxon>
        <taxon>Aphis</taxon>
    </lineage>
</organism>
<dbReference type="OrthoDB" id="6616580at2759"/>
<feature type="compositionally biased region" description="Polar residues" evidence="1">
    <location>
        <begin position="80"/>
        <end position="98"/>
    </location>
</feature>
<proteinExistence type="predicted"/>
<feature type="signal peptide" evidence="2">
    <location>
        <begin position="1"/>
        <end position="24"/>
    </location>
</feature>
<evidence type="ECO:0000313" key="3">
    <source>
        <dbReference type="EMBL" id="CAH1732847.1"/>
    </source>
</evidence>
<evidence type="ECO:0000256" key="2">
    <source>
        <dbReference type="SAM" id="SignalP"/>
    </source>
</evidence>
<feature type="compositionally biased region" description="Polar residues" evidence="1">
    <location>
        <begin position="59"/>
        <end position="71"/>
    </location>
</feature>
<keyword evidence="2" id="KW-0732">Signal</keyword>
<dbReference type="Proteomes" id="UP001154329">
    <property type="component" value="Chromosome 3"/>
</dbReference>
<reference evidence="3" key="2">
    <citation type="submission" date="2022-10" db="EMBL/GenBank/DDBJ databases">
        <authorList>
            <consortium name="ENA_rothamsted_submissions"/>
            <consortium name="culmorum"/>
            <person name="King R."/>
        </authorList>
    </citation>
    <scope>NUCLEOTIDE SEQUENCE</scope>
</reference>
<feature type="chain" id="PRO_5040422361" evidence="2">
    <location>
        <begin position="25"/>
        <end position="152"/>
    </location>
</feature>
<reference evidence="3" key="1">
    <citation type="submission" date="2022-02" db="EMBL/GenBank/DDBJ databases">
        <authorList>
            <person name="King R."/>
        </authorList>
    </citation>
    <scope>NUCLEOTIDE SEQUENCE</scope>
</reference>
<sequence>MTTTTSITTLFGCILLHLFVLTSTAPVRSTDDNSDLPFEFNFKNGSVVTEDNVLTQSVSSDGQNVLKTNDPQPIKKYQKVNKSSKSSTNQNPNKKQHANNYKAANSAVEYPASHTSTSYYSTFPPTMNNQWDFFENFSKYIPGLSGIRIQYI</sequence>